<keyword evidence="2" id="KW-1133">Transmembrane helix</keyword>
<dbReference type="Ensembl" id="ENSFHET00000032202.1">
    <property type="protein sequence ID" value="ENSFHEP00000012963.1"/>
    <property type="gene ID" value="ENSFHEG00000014423.1"/>
</dbReference>
<proteinExistence type="predicted"/>
<keyword evidence="2" id="KW-0812">Transmembrane</keyword>
<feature type="transmembrane region" description="Helical" evidence="2">
    <location>
        <begin position="23"/>
        <end position="51"/>
    </location>
</feature>
<organism evidence="3 4">
    <name type="scientific">Fundulus heteroclitus</name>
    <name type="common">Killifish</name>
    <name type="synonym">Mummichog</name>
    <dbReference type="NCBI Taxonomy" id="8078"/>
    <lineage>
        <taxon>Eukaryota</taxon>
        <taxon>Metazoa</taxon>
        <taxon>Chordata</taxon>
        <taxon>Craniata</taxon>
        <taxon>Vertebrata</taxon>
        <taxon>Euteleostomi</taxon>
        <taxon>Actinopterygii</taxon>
        <taxon>Neopterygii</taxon>
        <taxon>Teleostei</taxon>
        <taxon>Neoteleostei</taxon>
        <taxon>Acanthomorphata</taxon>
        <taxon>Ovalentaria</taxon>
        <taxon>Atherinomorphae</taxon>
        <taxon>Cyprinodontiformes</taxon>
        <taxon>Fundulidae</taxon>
        <taxon>Fundulus</taxon>
    </lineage>
</organism>
<evidence type="ECO:0000256" key="1">
    <source>
        <dbReference type="SAM" id="MobiDB-lite"/>
    </source>
</evidence>
<dbReference type="AlphaFoldDB" id="A0A3Q2PIL1"/>
<evidence type="ECO:0000256" key="2">
    <source>
        <dbReference type="SAM" id="Phobius"/>
    </source>
</evidence>
<dbReference type="Proteomes" id="UP000265000">
    <property type="component" value="Unplaced"/>
</dbReference>
<evidence type="ECO:0000313" key="3">
    <source>
        <dbReference type="Ensembl" id="ENSFHEP00000012963.1"/>
    </source>
</evidence>
<feature type="region of interest" description="Disordered" evidence="1">
    <location>
        <begin position="55"/>
        <end position="94"/>
    </location>
</feature>
<dbReference type="STRING" id="8078.ENSFHEP00000012963"/>
<feature type="compositionally biased region" description="Basic and acidic residues" evidence="1">
    <location>
        <begin position="55"/>
        <end position="70"/>
    </location>
</feature>
<feature type="compositionally biased region" description="Polar residues" evidence="1">
    <location>
        <begin position="75"/>
        <end position="87"/>
    </location>
</feature>
<keyword evidence="4" id="KW-1185">Reference proteome</keyword>
<reference evidence="3" key="2">
    <citation type="submission" date="2025-09" db="UniProtKB">
        <authorList>
            <consortium name="Ensembl"/>
        </authorList>
    </citation>
    <scope>IDENTIFICATION</scope>
</reference>
<name>A0A3Q2PIL1_FUNHE</name>
<evidence type="ECO:0000313" key="4">
    <source>
        <dbReference type="Proteomes" id="UP000265000"/>
    </source>
</evidence>
<reference evidence="3" key="1">
    <citation type="submission" date="2025-08" db="UniProtKB">
        <authorList>
            <consortium name="Ensembl"/>
        </authorList>
    </citation>
    <scope>IDENTIFICATION</scope>
</reference>
<keyword evidence="2" id="KW-0472">Membrane</keyword>
<protein>
    <submittedName>
        <fullName evidence="3">Uncharacterized protein</fullName>
    </submittedName>
</protein>
<accession>A0A3Q2PIL1</accession>
<sequence length="94" mass="10648">LLLSLDEQESVGEMFHVSDVSPYKHICITGVIAVVIFVVLAGLAVTARYLYRRKDTSRSQERSAVKRDDGPDFPFNNQTDPQNLSTENPKEYFI</sequence>
<dbReference type="GeneTree" id="ENSGT00940000177342"/>